<evidence type="ECO:0000256" key="1">
    <source>
        <dbReference type="SAM" id="SignalP"/>
    </source>
</evidence>
<protein>
    <recommendedName>
        <fullName evidence="2">Secretion system C-terminal sorting domain-containing protein</fullName>
    </recommendedName>
</protein>
<evidence type="ECO:0000313" key="3">
    <source>
        <dbReference type="EMBL" id="ALW87019.1"/>
    </source>
</evidence>
<dbReference type="Gene3D" id="2.60.40.4070">
    <property type="match status" value="1"/>
</dbReference>
<dbReference type="OrthoDB" id="881643at2"/>
<dbReference type="InterPro" id="IPR026444">
    <property type="entry name" value="Secre_tail"/>
</dbReference>
<feature type="chain" id="PRO_5006847133" description="Secretion system C-terminal sorting domain-containing protein" evidence="1">
    <location>
        <begin position="23"/>
        <end position="297"/>
    </location>
</feature>
<dbReference type="EMBL" id="CP013909">
    <property type="protein sequence ID" value="ALW87019.1"/>
    <property type="molecule type" value="Genomic_DNA"/>
</dbReference>
<keyword evidence="1" id="KW-0732">Signal</keyword>
<dbReference type="RefSeq" id="WP_068197589.1">
    <property type="nucleotide sequence ID" value="NZ_CP013909.1"/>
</dbReference>
<feature type="signal peptide" evidence="1">
    <location>
        <begin position="1"/>
        <end position="22"/>
    </location>
</feature>
<proteinExistence type="predicted"/>
<dbReference type="NCBIfam" id="TIGR04183">
    <property type="entry name" value="Por_Secre_tail"/>
    <property type="match status" value="1"/>
</dbReference>
<dbReference type="Pfam" id="PF18962">
    <property type="entry name" value="Por_Secre_tail"/>
    <property type="match status" value="1"/>
</dbReference>
<evidence type="ECO:0000259" key="2">
    <source>
        <dbReference type="Pfam" id="PF18962"/>
    </source>
</evidence>
<keyword evidence="4" id="KW-1185">Reference proteome</keyword>
<name>A0A0U4BKC4_9BACT</name>
<sequence>MKPNTPKSLVLALLLVLSAAIAGMAQGGYYRGGPAGPARPENNAYFQANVLPVLRQQRQKLEPQLDAADRAQLATYRTQLAALKQQGQALRQSIAPAGPPAGERPVLTEAQRQQVQQLHSQTRTIMLSAAQMAQKYEAPIRQLAQEVQPQKEKWAADIKGIISKNATPEQQQRIAQRSGREWGRGGMHRFFKPAMFLLMDPNAPAASPTDGSSGSTSFYPNPAAATSQLNFDVKKAGPVTVDLLDGNGNKLRTLVSEANVEKGAHTQSLDLRDLPTGTYFYKITTRSGSETKRFVKE</sequence>
<feature type="domain" description="Secretion system C-terminal sorting" evidence="2">
    <location>
        <begin position="219"/>
        <end position="295"/>
    </location>
</feature>
<dbReference type="KEGG" id="hyg:AUC43_19205"/>
<dbReference type="STRING" id="1411621.AUC43_19205"/>
<dbReference type="Proteomes" id="UP000059542">
    <property type="component" value="Chromosome"/>
</dbReference>
<organism evidence="3 4">
    <name type="scientific">Hymenobacter sedentarius</name>
    <dbReference type="NCBI Taxonomy" id="1411621"/>
    <lineage>
        <taxon>Bacteria</taxon>
        <taxon>Pseudomonadati</taxon>
        <taxon>Bacteroidota</taxon>
        <taxon>Cytophagia</taxon>
        <taxon>Cytophagales</taxon>
        <taxon>Hymenobacteraceae</taxon>
        <taxon>Hymenobacter</taxon>
    </lineage>
</organism>
<dbReference type="AlphaFoldDB" id="A0A0U4BKC4"/>
<gene>
    <name evidence="3" type="ORF">AUC43_19205</name>
</gene>
<evidence type="ECO:0000313" key="4">
    <source>
        <dbReference type="Proteomes" id="UP000059542"/>
    </source>
</evidence>
<accession>A0A0U4BKC4</accession>
<reference evidence="3 4" key="1">
    <citation type="submission" date="2015-12" db="EMBL/GenBank/DDBJ databases">
        <authorList>
            <person name="Shamseldin A."/>
            <person name="Moawad H."/>
            <person name="Abd El-Rahim W.M."/>
            <person name="Sadowsky M.J."/>
        </authorList>
    </citation>
    <scope>NUCLEOTIDE SEQUENCE [LARGE SCALE GENOMIC DNA]</scope>
    <source>
        <strain evidence="3 4">DG5B</strain>
    </source>
</reference>